<evidence type="ECO:0000313" key="2">
    <source>
        <dbReference type="Proteomes" id="UP001208570"/>
    </source>
</evidence>
<organism evidence="1 2">
    <name type="scientific">Paralvinella palmiformis</name>
    <dbReference type="NCBI Taxonomy" id="53620"/>
    <lineage>
        <taxon>Eukaryota</taxon>
        <taxon>Metazoa</taxon>
        <taxon>Spiralia</taxon>
        <taxon>Lophotrochozoa</taxon>
        <taxon>Annelida</taxon>
        <taxon>Polychaeta</taxon>
        <taxon>Sedentaria</taxon>
        <taxon>Canalipalpata</taxon>
        <taxon>Terebellida</taxon>
        <taxon>Terebelliformia</taxon>
        <taxon>Alvinellidae</taxon>
        <taxon>Paralvinella</taxon>
    </lineage>
</organism>
<comment type="caution">
    <text evidence="1">The sequence shown here is derived from an EMBL/GenBank/DDBJ whole genome shotgun (WGS) entry which is preliminary data.</text>
</comment>
<dbReference type="EMBL" id="JAODUP010000858">
    <property type="protein sequence ID" value="KAK2143275.1"/>
    <property type="molecule type" value="Genomic_DNA"/>
</dbReference>
<dbReference type="Proteomes" id="UP001208570">
    <property type="component" value="Unassembled WGS sequence"/>
</dbReference>
<reference evidence="1" key="1">
    <citation type="journal article" date="2023" name="Mol. Biol. Evol.">
        <title>Third-Generation Sequencing Reveals the Adaptive Role of the Epigenome in Three Deep-Sea Polychaetes.</title>
        <authorList>
            <person name="Perez M."/>
            <person name="Aroh O."/>
            <person name="Sun Y."/>
            <person name="Lan Y."/>
            <person name="Juniper S.K."/>
            <person name="Young C.R."/>
            <person name="Angers B."/>
            <person name="Qian P.Y."/>
        </authorList>
    </citation>
    <scope>NUCLEOTIDE SEQUENCE</scope>
    <source>
        <strain evidence="1">P08H-3</strain>
    </source>
</reference>
<accession>A0AAD9MS04</accession>
<gene>
    <name evidence="1" type="ORF">LSH36_858g00090</name>
</gene>
<sequence length="99" mass="11411">MPNINQTYRQTNIPRDRQTCRYTYIYRQTWFHTHRVCYFVKLAINRDRGGSIDSVYIHLAINIANIARVQVTSSVGINLDINPVSARSISHKLCKSGIS</sequence>
<keyword evidence="2" id="KW-1185">Reference proteome</keyword>
<evidence type="ECO:0000313" key="1">
    <source>
        <dbReference type="EMBL" id="KAK2143275.1"/>
    </source>
</evidence>
<protein>
    <submittedName>
        <fullName evidence="1">Uncharacterized protein</fullName>
    </submittedName>
</protein>
<proteinExistence type="predicted"/>
<name>A0AAD9MS04_9ANNE</name>
<dbReference type="AlphaFoldDB" id="A0AAD9MS04"/>